<dbReference type="AlphaFoldDB" id="A0A8H4TRP5"/>
<dbReference type="Pfam" id="PF20684">
    <property type="entry name" value="Fung_rhodopsin"/>
    <property type="match status" value="1"/>
</dbReference>
<comment type="similarity">
    <text evidence="5">Belongs to the SAT4 family.</text>
</comment>
<feature type="transmembrane region" description="Helical" evidence="6">
    <location>
        <begin position="176"/>
        <end position="195"/>
    </location>
</feature>
<dbReference type="InterPro" id="IPR049326">
    <property type="entry name" value="Rhodopsin_dom_fungi"/>
</dbReference>
<evidence type="ECO:0000259" key="7">
    <source>
        <dbReference type="Pfam" id="PF20684"/>
    </source>
</evidence>
<evidence type="ECO:0000256" key="4">
    <source>
        <dbReference type="ARBA" id="ARBA00023136"/>
    </source>
</evidence>
<reference evidence="8" key="2">
    <citation type="submission" date="2020-05" db="EMBL/GenBank/DDBJ databases">
        <authorList>
            <person name="Kim H.-S."/>
            <person name="Proctor R.H."/>
            <person name="Brown D.W."/>
        </authorList>
    </citation>
    <scope>NUCLEOTIDE SEQUENCE</scope>
    <source>
        <strain evidence="8">NRRL 20472</strain>
    </source>
</reference>
<protein>
    <recommendedName>
        <fullName evidence="7">Rhodopsin domain-containing protein</fullName>
    </recommendedName>
</protein>
<comment type="subcellular location">
    <subcellularLocation>
        <location evidence="1">Membrane</location>
        <topology evidence="1">Multi-pass membrane protein</topology>
    </subcellularLocation>
</comment>
<proteinExistence type="inferred from homology"/>
<dbReference type="PANTHER" id="PTHR33048:SF149">
    <property type="entry name" value="UBID FAMILY DECARBOXYLASE"/>
    <property type="match status" value="1"/>
</dbReference>
<feature type="transmembrane region" description="Helical" evidence="6">
    <location>
        <begin position="207"/>
        <end position="232"/>
    </location>
</feature>
<feature type="transmembrane region" description="Helical" evidence="6">
    <location>
        <begin position="244"/>
        <end position="266"/>
    </location>
</feature>
<gene>
    <name evidence="8" type="ORF">FSARC_9172</name>
</gene>
<dbReference type="GO" id="GO:0016020">
    <property type="term" value="C:membrane"/>
    <property type="evidence" value="ECO:0007669"/>
    <property type="project" value="UniProtKB-SubCell"/>
</dbReference>
<keyword evidence="4 6" id="KW-0472">Membrane</keyword>
<feature type="transmembrane region" description="Helical" evidence="6">
    <location>
        <begin position="90"/>
        <end position="112"/>
    </location>
</feature>
<feature type="transmembrane region" description="Helical" evidence="6">
    <location>
        <begin position="124"/>
        <end position="147"/>
    </location>
</feature>
<dbReference type="PANTHER" id="PTHR33048">
    <property type="entry name" value="PTH11-LIKE INTEGRAL MEMBRANE PROTEIN (AFU_ORTHOLOGUE AFUA_5G11245)"/>
    <property type="match status" value="1"/>
</dbReference>
<evidence type="ECO:0000256" key="6">
    <source>
        <dbReference type="SAM" id="Phobius"/>
    </source>
</evidence>
<comment type="caution">
    <text evidence="8">The sequence shown here is derived from an EMBL/GenBank/DDBJ whole genome shotgun (WGS) entry which is preliminary data.</text>
</comment>
<dbReference type="EMBL" id="JABEXW010000525">
    <property type="protein sequence ID" value="KAF4962768.1"/>
    <property type="molecule type" value="Genomic_DNA"/>
</dbReference>
<evidence type="ECO:0000256" key="2">
    <source>
        <dbReference type="ARBA" id="ARBA00022692"/>
    </source>
</evidence>
<sequence length="391" mass="44058">MTVFEAEIWTWYGLSWVIVIARMISRRMLLGSIKKLQVEDYLMLIAMITDTIIMVGMTIISQTSSNLIDPSEKTSLDAADVAERTYGSKWVLVVEIMQCITIWLMKYCLLLMYNRLTMSLSQNLAVKFVAAYVTAGFVIMEILYLGVWCRPFNQYWAVPPDNTQCSAATNHLITNAVLNISSDVMIILIPMPIFLKSQLPLKRKVVLIAVFALGAFTASCPTILSAILNKFYSFNEPFGSNWTFWYIRESSTAIITANLPYIWTLLRRIFKLGSFSGSSYGKGTTNPSKAYRSNFTNHRSVVRSQIRADHNLHQVDSEEEINGTYALPLKIYAKREIQITSEDAGPEDRRGPVGCIPDELMSNSKDSIRTEDIETSSERSAAGVVKVYHGV</sequence>
<reference evidence="8" key="1">
    <citation type="journal article" date="2020" name="BMC Genomics">
        <title>Correction to: Identification and distribution of gene clusters required for synthesis of sphingolipid metabolism inhibitors in diverse species of the filamentous fungus Fusarium.</title>
        <authorList>
            <person name="Kim H.S."/>
            <person name="Lohmar J.M."/>
            <person name="Busman M."/>
            <person name="Brown D.W."/>
            <person name="Naumann T.A."/>
            <person name="Divon H.H."/>
            <person name="Lysoe E."/>
            <person name="Uhlig S."/>
            <person name="Proctor R.H."/>
        </authorList>
    </citation>
    <scope>NUCLEOTIDE SEQUENCE</scope>
    <source>
        <strain evidence="8">NRRL 20472</strain>
    </source>
</reference>
<evidence type="ECO:0000313" key="8">
    <source>
        <dbReference type="EMBL" id="KAF4962768.1"/>
    </source>
</evidence>
<organism evidence="8 9">
    <name type="scientific">Fusarium sarcochroum</name>
    <dbReference type="NCBI Taxonomy" id="1208366"/>
    <lineage>
        <taxon>Eukaryota</taxon>
        <taxon>Fungi</taxon>
        <taxon>Dikarya</taxon>
        <taxon>Ascomycota</taxon>
        <taxon>Pezizomycotina</taxon>
        <taxon>Sordariomycetes</taxon>
        <taxon>Hypocreomycetidae</taxon>
        <taxon>Hypocreales</taxon>
        <taxon>Nectriaceae</taxon>
        <taxon>Fusarium</taxon>
        <taxon>Fusarium lateritium species complex</taxon>
    </lineage>
</organism>
<evidence type="ECO:0000313" key="9">
    <source>
        <dbReference type="Proteomes" id="UP000622797"/>
    </source>
</evidence>
<feature type="transmembrane region" description="Helical" evidence="6">
    <location>
        <begin position="41"/>
        <end position="60"/>
    </location>
</feature>
<accession>A0A8H4TRP5</accession>
<evidence type="ECO:0000256" key="5">
    <source>
        <dbReference type="ARBA" id="ARBA00038359"/>
    </source>
</evidence>
<evidence type="ECO:0000256" key="1">
    <source>
        <dbReference type="ARBA" id="ARBA00004141"/>
    </source>
</evidence>
<evidence type="ECO:0000256" key="3">
    <source>
        <dbReference type="ARBA" id="ARBA00022989"/>
    </source>
</evidence>
<keyword evidence="9" id="KW-1185">Reference proteome</keyword>
<keyword evidence="3 6" id="KW-1133">Transmembrane helix</keyword>
<dbReference type="InterPro" id="IPR052337">
    <property type="entry name" value="SAT4-like"/>
</dbReference>
<name>A0A8H4TRP5_9HYPO</name>
<dbReference type="Proteomes" id="UP000622797">
    <property type="component" value="Unassembled WGS sequence"/>
</dbReference>
<dbReference type="OrthoDB" id="3903189at2759"/>
<feature type="domain" description="Rhodopsin" evidence="7">
    <location>
        <begin position="22"/>
        <end position="268"/>
    </location>
</feature>
<keyword evidence="2 6" id="KW-0812">Transmembrane</keyword>